<dbReference type="Proteomes" id="UP000241690">
    <property type="component" value="Unassembled WGS sequence"/>
</dbReference>
<name>A0A2T4ABV9_TRIHA</name>
<keyword evidence="2" id="KW-1185">Reference proteome</keyword>
<evidence type="ECO:0000313" key="1">
    <source>
        <dbReference type="EMBL" id="PTB54564.1"/>
    </source>
</evidence>
<proteinExistence type="predicted"/>
<evidence type="ECO:0000313" key="2">
    <source>
        <dbReference type="Proteomes" id="UP000241690"/>
    </source>
</evidence>
<gene>
    <name evidence="1" type="ORF">M431DRAFT_423130</name>
</gene>
<reference evidence="1 2" key="1">
    <citation type="submission" date="2016-07" db="EMBL/GenBank/DDBJ databases">
        <title>Multiple horizontal gene transfer events from other fungi enriched the ability of initially mycotrophic Trichoderma (Ascomycota) to feed on dead plant biomass.</title>
        <authorList>
            <consortium name="DOE Joint Genome Institute"/>
            <person name="Aerts A."/>
            <person name="Atanasova L."/>
            <person name="Chenthamara K."/>
            <person name="Zhang J."/>
            <person name="Grujic M."/>
            <person name="Henrissat B."/>
            <person name="Kuo A."/>
            <person name="Salamov A."/>
            <person name="Lipzen A."/>
            <person name="Labutti K."/>
            <person name="Barry K."/>
            <person name="Miao Y."/>
            <person name="Rahimi M.J."/>
            <person name="Shen Q."/>
            <person name="Grigoriev I.V."/>
            <person name="Kubicek C.P."/>
            <person name="Druzhinina I.S."/>
        </authorList>
    </citation>
    <scope>NUCLEOTIDE SEQUENCE [LARGE SCALE GENOMIC DNA]</scope>
    <source>
        <strain evidence="1 2">CBS 226.95</strain>
    </source>
</reference>
<sequence length="163" mass="18163">MVVKSPRCLEISPMLRSLSLSLRNGMSLLLSPHNLTRGEMLGIWPPGHLVGCGPSCPATVSGEGWAKSGPRWPPVSQVKPRPRANLERRRFFFSCQVLFIAPRIRHTIYERRNACHDHLIPMEGHQGCMRCRDSVPGALGLHRTPTSEYAGPRAAACFTRCPR</sequence>
<dbReference type="GeneID" id="36623609"/>
<protein>
    <submittedName>
        <fullName evidence="1">Uncharacterized protein</fullName>
    </submittedName>
</protein>
<dbReference type="EMBL" id="KZ679680">
    <property type="protein sequence ID" value="PTB54564.1"/>
    <property type="molecule type" value="Genomic_DNA"/>
</dbReference>
<organism evidence="1 2">
    <name type="scientific">Trichoderma harzianum CBS 226.95</name>
    <dbReference type="NCBI Taxonomy" id="983964"/>
    <lineage>
        <taxon>Eukaryota</taxon>
        <taxon>Fungi</taxon>
        <taxon>Dikarya</taxon>
        <taxon>Ascomycota</taxon>
        <taxon>Pezizomycotina</taxon>
        <taxon>Sordariomycetes</taxon>
        <taxon>Hypocreomycetidae</taxon>
        <taxon>Hypocreales</taxon>
        <taxon>Hypocreaceae</taxon>
        <taxon>Trichoderma</taxon>
    </lineage>
</organism>
<dbReference type="RefSeq" id="XP_024774241.1">
    <property type="nucleotide sequence ID" value="XM_024915043.1"/>
</dbReference>
<accession>A0A2T4ABV9</accession>
<dbReference type="AlphaFoldDB" id="A0A2T4ABV9"/>